<organism evidence="2">
    <name type="scientific">uncultured Thermomicrobiales bacterium</name>
    <dbReference type="NCBI Taxonomy" id="1645740"/>
    <lineage>
        <taxon>Bacteria</taxon>
        <taxon>Pseudomonadati</taxon>
        <taxon>Thermomicrobiota</taxon>
        <taxon>Thermomicrobia</taxon>
        <taxon>Thermomicrobiales</taxon>
        <taxon>environmental samples</taxon>
    </lineage>
</organism>
<dbReference type="EMBL" id="CADCWF010000357">
    <property type="protein sequence ID" value="CAA9582803.1"/>
    <property type="molecule type" value="Genomic_DNA"/>
</dbReference>
<accession>A0A6J4VN74</accession>
<evidence type="ECO:0000256" key="1">
    <source>
        <dbReference type="SAM" id="MobiDB-lite"/>
    </source>
</evidence>
<protein>
    <submittedName>
        <fullName evidence="2">Uncharacterized protein</fullName>
    </submittedName>
</protein>
<dbReference type="AlphaFoldDB" id="A0A6J4VN74"/>
<sequence>GRVHHRGGLPSQTPRRRRVGGGSRRPRRPGLHPFLGRGHAGGGADQHV</sequence>
<gene>
    <name evidence="2" type="ORF">AVDCRST_MAG59-5018</name>
</gene>
<feature type="compositionally biased region" description="Basic residues" evidence="1">
    <location>
        <begin position="14"/>
        <end position="30"/>
    </location>
</feature>
<feature type="non-terminal residue" evidence="2">
    <location>
        <position position="1"/>
    </location>
</feature>
<evidence type="ECO:0000313" key="2">
    <source>
        <dbReference type="EMBL" id="CAA9582803.1"/>
    </source>
</evidence>
<feature type="region of interest" description="Disordered" evidence="1">
    <location>
        <begin position="1"/>
        <end position="48"/>
    </location>
</feature>
<feature type="compositionally biased region" description="Gly residues" evidence="1">
    <location>
        <begin position="38"/>
        <end position="48"/>
    </location>
</feature>
<reference evidence="2" key="1">
    <citation type="submission" date="2020-02" db="EMBL/GenBank/DDBJ databases">
        <authorList>
            <person name="Meier V. D."/>
        </authorList>
    </citation>
    <scope>NUCLEOTIDE SEQUENCE</scope>
    <source>
        <strain evidence="2">AVDCRST_MAG59</strain>
    </source>
</reference>
<proteinExistence type="predicted"/>
<feature type="non-terminal residue" evidence="2">
    <location>
        <position position="48"/>
    </location>
</feature>
<name>A0A6J4VN74_9BACT</name>